<dbReference type="InterPro" id="IPR047669">
    <property type="entry name" value="MtrAB_MtrB"/>
</dbReference>
<gene>
    <name evidence="20" type="primary">mtrB</name>
    <name evidence="20" type="ORF">NCTC10289_00713</name>
</gene>
<evidence type="ECO:0000256" key="17">
    <source>
        <dbReference type="SAM" id="Phobius"/>
    </source>
</evidence>
<dbReference type="SUPFAM" id="SSF158472">
    <property type="entry name" value="HAMP domain-like"/>
    <property type="match status" value="1"/>
</dbReference>
<dbReference type="CDD" id="cd00075">
    <property type="entry name" value="HATPase"/>
    <property type="match status" value="1"/>
</dbReference>
<feature type="region of interest" description="Disordered" evidence="16">
    <location>
        <begin position="559"/>
        <end position="616"/>
    </location>
</feature>
<dbReference type="GO" id="GO:0005886">
    <property type="term" value="C:plasma membrane"/>
    <property type="evidence" value="ECO:0007669"/>
    <property type="project" value="UniProtKB-SubCell"/>
</dbReference>
<sequence>MRRVRDGVVERWRTSLQTRVIGMMLVASAVVMLILAYALVSVLTQQLVSQKEETALQELERARVAVEQQIDATGTANSTQVRINSARAALGQMSAQQNDAQAVYEPVVVVDNPDGTATTSPEGYRVPEGMRELVGQGQIVQQYATVDQQSGATYNALMVGTPIECDIPNTQVYLVLSMESEESTMALMRGLLSAAGVVVVVLLVGIAWLATQQVITPIRSASRIAQRLAAGHLRERMVVNSDDEMGRLASSFNDMADKLSKQIAQLEEYGDLQRQFTSDVSHELRTPLTTVRMAADVIAADADDFNPYTKRSAELLIKELDRFEELLADLLEISRHDAGVADLSTASIDIRSCIDSALSQVEHLADELGVEVRVNAPAEPVAVECDSRRVERVLRNLFANAIDHSEGNPVTVDVATTDDAVGIAVTDSGVGLKEGQEELVFNRFWRADSSRKRHSGGTGLGLAIAREDAMLHGGTLDAIGYFGVGSRFRLILPRTPGQSIESEPIALEVPGAPRPTAVEAEEQTALPYGLSASGIATDSLSGAERAGRGEHTVGENTVTVGADFSPHDEPDESTKATGDDAGIVWPSERQSRSKIMEGETPFNQENVPDFDEEAQR</sequence>
<dbReference type="InterPro" id="IPR005467">
    <property type="entry name" value="His_kinase_dom"/>
</dbReference>
<evidence type="ECO:0000256" key="1">
    <source>
        <dbReference type="ARBA" id="ARBA00000085"/>
    </source>
</evidence>
<dbReference type="EMBL" id="UFXP01000001">
    <property type="protein sequence ID" value="STC75550.1"/>
    <property type="molecule type" value="Genomic_DNA"/>
</dbReference>
<evidence type="ECO:0000256" key="11">
    <source>
        <dbReference type="ARBA" id="ARBA00022989"/>
    </source>
</evidence>
<organism evidence="20 21">
    <name type="scientific">Corynebacterium minutissimum</name>
    <dbReference type="NCBI Taxonomy" id="38301"/>
    <lineage>
        <taxon>Bacteria</taxon>
        <taxon>Bacillati</taxon>
        <taxon>Actinomycetota</taxon>
        <taxon>Actinomycetes</taxon>
        <taxon>Mycobacteriales</taxon>
        <taxon>Corynebacteriaceae</taxon>
        <taxon>Corynebacterium</taxon>
    </lineage>
</organism>
<evidence type="ECO:0000259" key="19">
    <source>
        <dbReference type="PROSITE" id="PS50885"/>
    </source>
</evidence>
<dbReference type="GO" id="GO:0000155">
    <property type="term" value="F:phosphorelay sensor kinase activity"/>
    <property type="evidence" value="ECO:0007669"/>
    <property type="project" value="InterPro"/>
</dbReference>
<dbReference type="InterPro" id="IPR036097">
    <property type="entry name" value="HisK_dim/P_sf"/>
</dbReference>
<evidence type="ECO:0000256" key="3">
    <source>
        <dbReference type="ARBA" id="ARBA00012438"/>
    </source>
</evidence>
<evidence type="ECO:0000256" key="2">
    <source>
        <dbReference type="ARBA" id="ARBA00004651"/>
    </source>
</evidence>
<dbReference type="Gene3D" id="3.30.565.10">
    <property type="entry name" value="Histidine kinase-like ATPase, C-terminal domain"/>
    <property type="match status" value="1"/>
</dbReference>
<evidence type="ECO:0000256" key="6">
    <source>
        <dbReference type="ARBA" id="ARBA00022679"/>
    </source>
</evidence>
<evidence type="ECO:0000256" key="4">
    <source>
        <dbReference type="ARBA" id="ARBA00022475"/>
    </source>
</evidence>
<comment type="subcellular location">
    <subcellularLocation>
        <location evidence="2">Cell membrane</location>
        <topology evidence="2">Multi-pass membrane protein</topology>
    </subcellularLocation>
</comment>
<dbReference type="Gene3D" id="1.10.287.130">
    <property type="match status" value="1"/>
</dbReference>
<evidence type="ECO:0000256" key="13">
    <source>
        <dbReference type="ARBA" id="ARBA00023136"/>
    </source>
</evidence>
<dbReference type="SUPFAM" id="SSF55874">
    <property type="entry name" value="ATPase domain of HSP90 chaperone/DNA topoisomerase II/histidine kinase"/>
    <property type="match status" value="1"/>
</dbReference>
<feature type="transmembrane region" description="Helical" evidence="17">
    <location>
        <begin position="20"/>
        <end position="43"/>
    </location>
</feature>
<evidence type="ECO:0000256" key="14">
    <source>
        <dbReference type="ARBA" id="ARBA00035305"/>
    </source>
</evidence>
<dbReference type="FunFam" id="3.30.565.10:FF:000013">
    <property type="entry name" value="Two-component sensor histidine kinase"/>
    <property type="match status" value="1"/>
</dbReference>
<feature type="coiled-coil region" evidence="15">
    <location>
        <begin position="49"/>
        <end position="76"/>
    </location>
</feature>
<evidence type="ECO:0000256" key="15">
    <source>
        <dbReference type="SAM" id="Coils"/>
    </source>
</evidence>
<name>A0A376CUL7_9CORY</name>
<dbReference type="InterPro" id="IPR036890">
    <property type="entry name" value="HATPase_C_sf"/>
</dbReference>
<dbReference type="InterPro" id="IPR003594">
    <property type="entry name" value="HATPase_dom"/>
</dbReference>
<dbReference type="PANTHER" id="PTHR45436:SF5">
    <property type="entry name" value="SENSOR HISTIDINE KINASE TRCS"/>
    <property type="match status" value="1"/>
</dbReference>
<keyword evidence="7 17" id="KW-0812">Transmembrane</keyword>
<proteinExistence type="predicted"/>
<dbReference type="GO" id="GO:0005524">
    <property type="term" value="F:ATP binding"/>
    <property type="evidence" value="ECO:0007669"/>
    <property type="project" value="UniProtKB-KW"/>
</dbReference>
<dbReference type="PRINTS" id="PR00344">
    <property type="entry name" value="BCTRLSENSOR"/>
</dbReference>
<feature type="domain" description="HAMP" evidence="19">
    <location>
        <begin position="212"/>
        <end position="264"/>
    </location>
</feature>
<feature type="transmembrane region" description="Helical" evidence="17">
    <location>
        <begin position="186"/>
        <end position="210"/>
    </location>
</feature>
<evidence type="ECO:0000256" key="12">
    <source>
        <dbReference type="ARBA" id="ARBA00023012"/>
    </source>
</evidence>
<keyword evidence="4" id="KW-1003">Cell membrane</keyword>
<evidence type="ECO:0000256" key="9">
    <source>
        <dbReference type="ARBA" id="ARBA00022777"/>
    </source>
</evidence>
<dbReference type="PROSITE" id="PS50109">
    <property type="entry name" value="HIS_KIN"/>
    <property type="match status" value="1"/>
</dbReference>
<dbReference type="Pfam" id="PF00512">
    <property type="entry name" value="HisKA"/>
    <property type="match status" value="1"/>
</dbReference>
<keyword evidence="13 17" id="KW-0472">Membrane</keyword>
<dbReference type="InterPro" id="IPR003660">
    <property type="entry name" value="HAMP_dom"/>
</dbReference>
<keyword evidence="8" id="KW-0547">Nucleotide-binding</keyword>
<dbReference type="FunFam" id="1.10.287.130:FF:000010">
    <property type="entry name" value="Two-component sensor histidine kinase"/>
    <property type="match status" value="1"/>
</dbReference>
<dbReference type="Gene3D" id="6.10.340.10">
    <property type="match status" value="1"/>
</dbReference>
<dbReference type="PROSITE" id="PS50885">
    <property type="entry name" value="HAMP"/>
    <property type="match status" value="1"/>
</dbReference>
<dbReference type="InterPro" id="IPR004358">
    <property type="entry name" value="Sig_transdc_His_kin-like_C"/>
</dbReference>
<dbReference type="EC" id="2.7.13.3" evidence="3"/>
<reference evidence="20 21" key="1">
    <citation type="submission" date="2018-06" db="EMBL/GenBank/DDBJ databases">
        <authorList>
            <consortium name="Pathogen Informatics"/>
            <person name="Doyle S."/>
        </authorList>
    </citation>
    <scope>NUCLEOTIDE SEQUENCE [LARGE SCALE GENOMIC DNA]</scope>
    <source>
        <strain evidence="20 21">NCTC10289</strain>
    </source>
</reference>
<dbReference type="CDD" id="cd06225">
    <property type="entry name" value="HAMP"/>
    <property type="match status" value="1"/>
</dbReference>
<dbReference type="RefSeq" id="WP_239121757.1">
    <property type="nucleotide sequence ID" value="NZ_CP069533.1"/>
</dbReference>
<comment type="catalytic activity">
    <reaction evidence="1">
        <text>ATP + protein L-histidine = ADP + protein N-phospho-L-histidine.</text>
        <dbReference type="EC" id="2.7.13.3"/>
    </reaction>
</comment>
<evidence type="ECO:0000256" key="8">
    <source>
        <dbReference type="ARBA" id="ARBA00022741"/>
    </source>
</evidence>
<evidence type="ECO:0000256" key="16">
    <source>
        <dbReference type="SAM" id="MobiDB-lite"/>
    </source>
</evidence>
<dbReference type="SMART" id="SM00387">
    <property type="entry name" value="HATPase_c"/>
    <property type="match status" value="1"/>
</dbReference>
<feature type="compositionally biased region" description="Basic and acidic residues" evidence="16">
    <location>
        <begin position="565"/>
        <end position="578"/>
    </location>
</feature>
<keyword evidence="12" id="KW-0902">Two-component regulatory system</keyword>
<dbReference type="InterPro" id="IPR003661">
    <property type="entry name" value="HisK_dim/P_dom"/>
</dbReference>
<keyword evidence="11 17" id="KW-1133">Transmembrane helix</keyword>
<dbReference type="CDD" id="cd00082">
    <property type="entry name" value="HisKA"/>
    <property type="match status" value="1"/>
</dbReference>
<dbReference type="InterPro" id="IPR050428">
    <property type="entry name" value="TCS_sensor_his_kinase"/>
</dbReference>
<keyword evidence="6 20" id="KW-0808">Transferase</keyword>
<dbReference type="SUPFAM" id="SSF47384">
    <property type="entry name" value="Homodimeric domain of signal transducing histidine kinase"/>
    <property type="match status" value="1"/>
</dbReference>
<dbReference type="Pfam" id="PF02518">
    <property type="entry name" value="HATPase_c"/>
    <property type="match status" value="1"/>
</dbReference>
<dbReference type="PANTHER" id="PTHR45436">
    <property type="entry name" value="SENSOR HISTIDINE KINASE YKOH"/>
    <property type="match status" value="1"/>
</dbReference>
<feature type="domain" description="Histidine kinase" evidence="18">
    <location>
        <begin position="279"/>
        <end position="496"/>
    </location>
</feature>
<evidence type="ECO:0000256" key="5">
    <source>
        <dbReference type="ARBA" id="ARBA00022553"/>
    </source>
</evidence>
<protein>
    <recommendedName>
        <fullName evidence="14">Sensor histidine kinase MtrB</fullName>
        <ecNumber evidence="3">2.7.13.3</ecNumber>
    </recommendedName>
</protein>
<evidence type="ECO:0000256" key="10">
    <source>
        <dbReference type="ARBA" id="ARBA00022840"/>
    </source>
</evidence>
<evidence type="ECO:0000259" key="18">
    <source>
        <dbReference type="PROSITE" id="PS50109"/>
    </source>
</evidence>
<keyword evidence="15" id="KW-0175">Coiled coil</keyword>
<evidence type="ECO:0000256" key="7">
    <source>
        <dbReference type="ARBA" id="ARBA00022692"/>
    </source>
</evidence>
<keyword evidence="5" id="KW-0597">Phosphoprotein</keyword>
<keyword evidence="10" id="KW-0067">ATP-binding</keyword>
<dbReference type="Proteomes" id="UP000254287">
    <property type="component" value="Unassembled WGS sequence"/>
</dbReference>
<keyword evidence="9 20" id="KW-0418">Kinase</keyword>
<dbReference type="SMART" id="SM00304">
    <property type="entry name" value="HAMP"/>
    <property type="match status" value="1"/>
</dbReference>
<dbReference type="SMART" id="SM00388">
    <property type="entry name" value="HisKA"/>
    <property type="match status" value="1"/>
</dbReference>
<evidence type="ECO:0000313" key="21">
    <source>
        <dbReference type="Proteomes" id="UP000254287"/>
    </source>
</evidence>
<dbReference type="AlphaFoldDB" id="A0A376CUL7"/>
<accession>A0A376CUL7</accession>
<evidence type="ECO:0000313" key="20">
    <source>
        <dbReference type="EMBL" id="STC75550.1"/>
    </source>
</evidence>
<dbReference type="Pfam" id="PF00672">
    <property type="entry name" value="HAMP"/>
    <property type="match status" value="1"/>
</dbReference>
<dbReference type="NCBIfam" id="NF040691">
    <property type="entry name" value="MtrAB_MtrB"/>
    <property type="match status" value="1"/>
</dbReference>